<keyword evidence="2" id="KW-1185">Reference proteome</keyword>
<gene>
    <name evidence="1" type="ORF">M9H77_09960</name>
</gene>
<sequence length="116" mass="12678">MYAGYERMLENCKENFFFCSAVETAKEPKTGRCKAEIDEATGSGKAAATAAVAQKSKRQKPLLAKIEGRDLLQQKTNAEAKEGKIGCSHKLKQEEKSEAVSGGFKFLNLLFGEALE</sequence>
<comment type="caution">
    <text evidence="1">The sequence shown here is derived from an EMBL/GenBank/DDBJ whole genome shotgun (WGS) entry which is preliminary data.</text>
</comment>
<proteinExistence type="predicted"/>
<accession>A0ACC0C237</accession>
<evidence type="ECO:0000313" key="1">
    <source>
        <dbReference type="EMBL" id="KAI5679010.1"/>
    </source>
</evidence>
<dbReference type="Proteomes" id="UP001060085">
    <property type="component" value="Linkage Group LG02"/>
</dbReference>
<reference evidence="2" key="1">
    <citation type="journal article" date="2023" name="Nat. Plants">
        <title>Single-cell RNA sequencing provides a high-resolution roadmap for understanding the multicellular compartmentation of specialized metabolism.</title>
        <authorList>
            <person name="Sun S."/>
            <person name="Shen X."/>
            <person name="Li Y."/>
            <person name="Li Y."/>
            <person name="Wang S."/>
            <person name="Li R."/>
            <person name="Zhang H."/>
            <person name="Shen G."/>
            <person name="Guo B."/>
            <person name="Wei J."/>
            <person name="Xu J."/>
            <person name="St-Pierre B."/>
            <person name="Chen S."/>
            <person name="Sun C."/>
        </authorList>
    </citation>
    <scope>NUCLEOTIDE SEQUENCE [LARGE SCALE GENOMIC DNA]</scope>
</reference>
<evidence type="ECO:0000313" key="2">
    <source>
        <dbReference type="Proteomes" id="UP001060085"/>
    </source>
</evidence>
<name>A0ACC0C237_CATRO</name>
<dbReference type="EMBL" id="CM044702">
    <property type="protein sequence ID" value="KAI5679010.1"/>
    <property type="molecule type" value="Genomic_DNA"/>
</dbReference>
<protein>
    <submittedName>
        <fullName evidence="1">Uncharacterized protein</fullName>
    </submittedName>
</protein>
<organism evidence="1 2">
    <name type="scientific">Catharanthus roseus</name>
    <name type="common">Madagascar periwinkle</name>
    <name type="synonym">Vinca rosea</name>
    <dbReference type="NCBI Taxonomy" id="4058"/>
    <lineage>
        <taxon>Eukaryota</taxon>
        <taxon>Viridiplantae</taxon>
        <taxon>Streptophyta</taxon>
        <taxon>Embryophyta</taxon>
        <taxon>Tracheophyta</taxon>
        <taxon>Spermatophyta</taxon>
        <taxon>Magnoliopsida</taxon>
        <taxon>eudicotyledons</taxon>
        <taxon>Gunneridae</taxon>
        <taxon>Pentapetalae</taxon>
        <taxon>asterids</taxon>
        <taxon>lamiids</taxon>
        <taxon>Gentianales</taxon>
        <taxon>Apocynaceae</taxon>
        <taxon>Rauvolfioideae</taxon>
        <taxon>Vinceae</taxon>
        <taxon>Catharanthinae</taxon>
        <taxon>Catharanthus</taxon>
    </lineage>
</organism>